<sequence>MKLAFFALSTLLVLHHAHAQFGRGCADLGDALINEACSGFVQYVKDSNEYYYDKPNSALQQYIRQTPSPSAQCCSDATAFVNKGCSCNSMFVSYVAAQRGFTAKTLAVVARAVQLSSCAANSPINNPCDSGVPAAQTPRLITVDG</sequence>
<name>I0YK46_COCSC</name>
<dbReference type="GeneID" id="17036694"/>
<dbReference type="Proteomes" id="UP000007264">
    <property type="component" value="Unassembled WGS sequence"/>
</dbReference>
<organism evidence="2 3">
    <name type="scientific">Coccomyxa subellipsoidea (strain C-169)</name>
    <name type="common">Green microalga</name>
    <dbReference type="NCBI Taxonomy" id="574566"/>
    <lineage>
        <taxon>Eukaryota</taxon>
        <taxon>Viridiplantae</taxon>
        <taxon>Chlorophyta</taxon>
        <taxon>core chlorophytes</taxon>
        <taxon>Trebouxiophyceae</taxon>
        <taxon>Trebouxiophyceae incertae sedis</taxon>
        <taxon>Coccomyxaceae</taxon>
        <taxon>Coccomyxa</taxon>
        <taxon>Coccomyxa subellipsoidea</taxon>
    </lineage>
</organism>
<evidence type="ECO:0000313" key="2">
    <source>
        <dbReference type="EMBL" id="EIE18765.1"/>
    </source>
</evidence>
<evidence type="ECO:0000313" key="3">
    <source>
        <dbReference type="Proteomes" id="UP000007264"/>
    </source>
</evidence>
<dbReference type="AlphaFoldDB" id="I0YK46"/>
<evidence type="ECO:0008006" key="4">
    <source>
        <dbReference type="Google" id="ProtNLM"/>
    </source>
</evidence>
<proteinExistence type="predicted"/>
<dbReference type="OrthoDB" id="10296088at2759"/>
<reference evidence="2 3" key="1">
    <citation type="journal article" date="2012" name="Genome Biol.">
        <title>The genome of the polar eukaryotic microalga coccomyxa subellipsoidea reveals traits of cold adaptation.</title>
        <authorList>
            <person name="Blanc G."/>
            <person name="Agarkova I."/>
            <person name="Grimwood J."/>
            <person name="Kuo A."/>
            <person name="Brueggeman A."/>
            <person name="Dunigan D."/>
            <person name="Gurnon J."/>
            <person name="Ladunga I."/>
            <person name="Lindquist E."/>
            <person name="Lucas S."/>
            <person name="Pangilinan J."/>
            <person name="Proschold T."/>
            <person name="Salamov A."/>
            <person name="Schmutz J."/>
            <person name="Weeks D."/>
            <person name="Yamada T."/>
            <person name="Claverie J.M."/>
            <person name="Grigoriev I."/>
            <person name="Van Etten J."/>
            <person name="Lomsadze A."/>
            <person name="Borodovsky M."/>
        </authorList>
    </citation>
    <scope>NUCLEOTIDE SEQUENCE [LARGE SCALE GENOMIC DNA]</scope>
    <source>
        <strain evidence="2 3">C-169</strain>
    </source>
</reference>
<accession>I0YK46</accession>
<comment type="caution">
    <text evidence="2">The sequence shown here is derived from an EMBL/GenBank/DDBJ whole genome shotgun (WGS) entry which is preliminary data.</text>
</comment>
<keyword evidence="1" id="KW-0732">Signal</keyword>
<feature type="signal peptide" evidence="1">
    <location>
        <begin position="1"/>
        <end position="19"/>
    </location>
</feature>
<keyword evidence="3" id="KW-1185">Reference proteome</keyword>
<gene>
    <name evidence="2" type="ORF">COCSUDRAFT_49193</name>
</gene>
<dbReference type="KEGG" id="csl:COCSUDRAFT_49193"/>
<dbReference type="RefSeq" id="XP_005643309.1">
    <property type="nucleotide sequence ID" value="XM_005643252.1"/>
</dbReference>
<evidence type="ECO:0000256" key="1">
    <source>
        <dbReference type="SAM" id="SignalP"/>
    </source>
</evidence>
<feature type="chain" id="PRO_5003636412" description="Bifunctional inhibitor/plant lipid transfer protein/seed storage helical domain-containing protein" evidence="1">
    <location>
        <begin position="20"/>
        <end position="145"/>
    </location>
</feature>
<dbReference type="eggNOG" id="ENOG502QQXV">
    <property type="taxonomic scope" value="Eukaryota"/>
</dbReference>
<protein>
    <recommendedName>
        <fullName evidence="4">Bifunctional inhibitor/plant lipid transfer protein/seed storage helical domain-containing protein</fullName>
    </recommendedName>
</protein>
<dbReference type="EMBL" id="AGSI01000022">
    <property type="protein sequence ID" value="EIE18765.1"/>
    <property type="molecule type" value="Genomic_DNA"/>
</dbReference>